<dbReference type="AlphaFoldDB" id="A0A0F9EIV6"/>
<evidence type="ECO:0000313" key="1">
    <source>
        <dbReference type="EMBL" id="KKL74033.1"/>
    </source>
</evidence>
<sequence length="101" mass="11407">MSAPAWLDPVSQQIYEQTAQSFVELEEKDPALLEAYAQVSSLCQQMSKILQEQGVTHLNARGYPAANCVLNPYKGYLKSRSELYEKIAKKYETEEGNLDFA</sequence>
<comment type="caution">
    <text evidence="1">The sequence shown here is derived from an EMBL/GenBank/DDBJ whole genome shotgun (WGS) entry which is preliminary data.</text>
</comment>
<proteinExistence type="predicted"/>
<organism evidence="1">
    <name type="scientific">marine sediment metagenome</name>
    <dbReference type="NCBI Taxonomy" id="412755"/>
    <lineage>
        <taxon>unclassified sequences</taxon>
        <taxon>metagenomes</taxon>
        <taxon>ecological metagenomes</taxon>
    </lineage>
</organism>
<reference evidence="1" key="1">
    <citation type="journal article" date="2015" name="Nature">
        <title>Complex archaea that bridge the gap between prokaryotes and eukaryotes.</title>
        <authorList>
            <person name="Spang A."/>
            <person name="Saw J.H."/>
            <person name="Jorgensen S.L."/>
            <person name="Zaremba-Niedzwiedzka K."/>
            <person name="Martijn J."/>
            <person name="Lind A.E."/>
            <person name="van Eijk R."/>
            <person name="Schleper C."/>
            <person name="Guy L."/>
            <person name="Ettema T.J."/>
        </authorList>
    </citation>
    <scope>NUCLEOTIDE SEQUENCE</scope>
</reference>
<dbReference type="EMBL" id="LAZR01024781">
    <property type="protein sequence ID" value="KKL74033.1"/>
    <property type="molecule type" value="Genomic_DNA"/>
</dbReference>
<protein>
    <submittedName>
        <fullName evidence="1">Uncharacterized protein</fullName>
    </submittedName>
</protein>
<name>A0A0F9EIV6_9ZZZZ</name>
<gene>
    <name evidence="1" type="ORF">LCGC14_2068960</name>
</gene>
<accession>A0A0F9EIV6</accession>